<proteinExistence type="predicted"/>
<dbReference type="EMBL" id="WBMS02000001">
    <property type="protein sequence ID" value="MVZ99051.1"/>
    <property type="molecule type" value="Genomic_DNA"/>
</dbReference>
<dbReference type="PANTHER" id="PTHR14136">
    <property type="entry name" value="BTB_POZ DOMAIN-CONTAINING PROTEIN KCTD9"/>
    <property type="match status" value="1"/>
</dbReference>
<dbReference type="InterPro" id="IPR051082">
    <property type="entry name" value="Pentapeptide-BTB/POZ_domain"/>
</dbReference>
<dbReference type="Proteomes" id="UP000462055">
    <property type="component" value="Unassembled WGS sequence"/>
</dbReference>
<sequence>METMSESFGRTRGDVRAFPHDTAAREALEAYLDALPKDPQGFIPCFEGDGLDFSGADLSGLELLGACLDEAILDGVNLRNAELGRASLIAASMRGADLSGALLRKAQGRACDAQRALLVDADLRTSEFEEADLRYADLRGAKLGNAWLARTDLRGADLRACTFGGPTTSTGLMEVRMADTRLDGATGHVTGPVDVGTASPQLIDGDELQRWFVDHGAPEVEVNT</sequence>
<dbReference type="InterPro" id="IPR001646">
    <property type="entry name" value="5peptide_repeat"/>
</dbReference>
<dbReference type="PANTHER" id="PTHR14136:SF17">
    <property type="entry name" value="BTB_POZ DOMAIN-CONTAINING PROTEIN KCTD9"/>
    <property type="match status" value="1"/>
</dbReference>
<organism evidence="1 2">
    <name type="scientific">Actinomadura physcomitrii</name>
    <dbReference type="NCBI Taxonomy" id="2650748"/>
    <lineage>
        <taxon>Bacteria</taxon>
        <taxon>Bacillati</taxon>
        <taxon>Actinomycetota</taxon>
        <taxon>Actinomycetes</taxon>
        <taxon>Streptosporangiales</taxon>
        <taxon>Thermomonosporaceae</taxon>
        <taxon>Actinomadura</taxon>
    </lineage>
</organism>
<keyword evidence="2" id="KW-1185">Reference proteome</keyword>
<protein>
    <recommendedName>
        <fullName evidence="3">Pentapeptide repeat-containing protein</fullName>
    </recommendedName>
</protein>
<gene>
    <name evidence="1" type="ORF">F8568_001340</name>
</gene>
<evidence type="ECO:0000313" key="1">
    <source>
        <dbReference type="EMBL" id="MVZ99051.1"/>
    </source>
</evidence>
<evidence type="ECO:0008006" key="3">
    <source>
        <dbReference type="Google" id="ProtNLM"/>
    </source>
</evidence>
<comment type="caution">
    <text evidence="1">The sequence shown here is derived from an EMBL/GenBank/DDBJ whole genome shotgun (WGS) entry which is preliminary data.</text>
</comment>
<name>A0A6I4M1A7_9ACTN</name>
<dbReference type="Gene3D" id="2.160.20.80">
    <property type="entry name" value="E3 ubiquitin-protein ligase SopA"/>
    <property type="match status" value="1"/>
</dbReference>
<reference evidence="1" key="1">
    <citation type="submission" date="2019-12" db="EMBL/GenBank/DDBJ databases">
        <title>Actinomadura physcomitrii sp. nov., a novel actinomycete isolated from moss [Physcomitrium sphaericum (Ludw) Fuernr].</title>
        <authorList>
            <person name="Zhuang X."/>
        </authorList>
    </citation>
    <scope>NUCLEOTIDE SEQUENCE [LARGE SCALE GENOMIC DNA]</scope>
    <source>
        <strain evidence="1">LD22</strain>
    </source>
</reference>
<accession>A0A6I4M1A7</accession>
<dbReference type="SUPFAM" id="SSF141571">
    <property type="entry name" value="Pentapeptide repeat-like"/>
    <property type="match status" value="1"/>
</dbReference>
<dbReference type="AlphaFoldDB" id="A0A6I4M1A7"/>
<evidence type="ECO:0000313" key="2">
    <source>
        <dbReference type="Proteomes" id="UP000462055"/>
    </source>
</evidence>
<dbReference type="Pfam" id="PF00805">
    <property type="entry name" value="Pentapeptide"/>
    <property type="match status" value="2"/>
</dbReference>